<comment type="caution">
    <text evidence="2">The sequence shown here is derived from an EMBL/GenBank/DDBJ whole genome shotgun (WGS) entry which is preliminary data.</text>
</comment>
<feature type="compositionally biased region" description="Basic and acidic residues" evidence="1">
    <location>
        <begin position="39"/>
        <end position="53"/>
    </location>
</feature>
<sequence>MARKKKTKRKDQDAPKVIRSTLHLVLAGRKPARHRRRDEKRAAQKLRRDLDQD</sequence>
<evidence type="ECO:0000313" key="3">
    <source>
        <dbReference type="Proteomes" id="UP001232163"/>
    </source>
</evidence>
<evidence type="ECO:0000256" key="1">
    <source>
        <dbReference type="SAM" id="MobiDB-lite"/>
    </source>
</evidence>
<organism evidence="2 3">
    <name type="scientific">Deinococcus enclensis</name>
    <dbReference type="NCBI Taxonomy" id="1049582"/>
    <lineage>
        <taxon>Bacteria</taxon>
        <taxon>Thermotogati</taxon>
        <taxon>Deinococcota</taxon>
        <taxon>Deinococci</taxon>
        <taxon>Deinococcales</taxon>
        <taxon>Deinococcaceae</taxon>
        <taxon>Deinococcus</taxon>
    </lineage>
</organism>
<evidence type="ECO:0000313" key="2">
    <source>
        <dbReference type="EMBL" id="MDP9762601.1"/>
    </source>
</evidence>
<protein>
    <submittedName>
        <fullName evidence="2">Uncharacterized protein</fullName>
    </submittedName>
</protein>
<feature type="region of interest" description="Disordered" evidence="1">
    <location>
        <begin position="1"/>
        <end position="20"/>
    </location>
</feature>
<proteinExistence type="predicted"/>
<gene>
    <name evidence="2" type="ORF">QO006_000014</name>
</gene>
<accession>A0ABT9M7Q4</accession>
<keyword evidence="3" id="KW-1185">Reference proteome</keyword>
<reference evidence="2 3" key="1">
    <citation type="submission" date="2023-07" db="EMBL/GenBank/DDBJ databases">
        <title>Genomic Encyclopedia of Type Strains, Phase IV (KMG-IV): sequencing the most valuable type-strain genomes for metagenomic binning, comparative biology and taxonomic classification.</title>
        <authorList>
            <person name="Goeker M."/>
        </authorList>
    </citation>
    <scope>NUCLEOTIDE SEQUENCE [LARGE SCALE GENOMIC DNA]</scope>
    <source>
        <strain evidence="2 3">NIO-1023</strain>
    </source>
</reference>
<dbReference type="EMBL" id="JAURUR010000001">
    <property type="protein sequence ID" value="MDP9762601.1"/>
    <property type="molecule type" value="Genomic_DNA"/>
</dbReference>
<dbReference type="RefSeq" id="WP_307462782.1">
    <property type="nucleotide sequence ID" value="NZ_JAURUR010000001.1"/>
</dbReference>
<feature type="region of interest" description="Disordered" evidence="1">
    <location>
        <begin position="27"/>
        <end position="53"/>
    </location>
</feature>
<name>A0ABT9M7Q4_9DEIO</name>
<dbReference type="Proteomes" id="UP001232163">
    <property type="component" value="Unassembled WGS sequence"/>
</dbReference>